<organism evidence="1 2">
    <name type="scientific">Mesosutterella porci</name>
    <dbReference type="NCBI Taxonomy" id="2915351"/>
    <lineage>
        <taxon>Bacteria</taxon>
        <taxon>Pseudomonadati</taxon>
        <taxon>Pseudomonadota</taxon>
        <taxon>Betaproteobacteria</taxon>
        <taxon>Burkholderiales</taxon>
        <taxon>Sutterellaceae</taxon>
        <taxon>Mesosutterella</taxon>
    </lineage>
</organism>
<reference evidence="1 2" key="1">
    <citation type="submission" date="2022-02" db="EMBL/GenBank/DDBJ databases">
        <title>Mesosutterella porci, a novel member of the family Sutterellaceae from pig feces.</title>
        <authorList>
            <person name="Wylensek D."/>
            <person name="Clavel T."/>
        </authorList>
    </citation>
    <scope>NUCLEOTIDE SEQUENCE [LARGE SCALE GENOMIC DNA]</scope>
    <source>
        <strain evidence="2">oilRF-744-wt-GAM-9</strain>
    </source>
</reference>
<dbReference type="EMBL" id="JAKNCT010000010">
    <property type="protein sequence ID" value="MCG5031536.1"/>
    <property type="molecule type" value="Genomic_DNA"/>
</dbReference>
<proteinExistence type="predicted"/>
<dbReference type="InterPro" id="IPR011254">
    <property type="entry name" value="Prismane-like_sf"/>
</dbReference>
<evidence type="ECO:0000313" key="1">
    <source>
        <dbReference type="EMBL" id="MCG5031536.1"/>
    </source>
</evidence>
<dbReference type="Proteomes" id="UP001297600">
    <property type="component" value="Unassembled WGS sequence"/>
</dbReference>
<dbReference type="Gene3D" id="3.30.1650.10">
    <property type="entry name" value="Bifunctional carbon monoxide dehydrogenase/acetyl-coa synthase(codh/acs), Chain M, domain 3"/>
    <property type="match status" value="1"/>
</dbReference>
<dbReference type="RefSeq" id="WP_237979324.1">
    <property type="nucleotide sequence ID" value="NZ_JAKNCT010000010.1"/>
</dbReference>
<comment type="caution">
    <text evidence="1">The sequence shown here is derived from an EMBL/GenBank/DDBJ whole genome shotgun (WGS) entry which is preliminary data.</text>
</comment>
<gene>
    <name evidence="1" type="ORF">MAF45_08785</name>
</gene>
<sequence>MSTLEKEVEELQKALEGLETKSLSVAGIEPAAKNGRAGLILEGEARANLGSDSVPGTRYLLYSNEALPGGDRVRLIGPALTQLPREPVAFAQAAVLRGPEVTSEVFYQFVQRHQRLLDQPGFMVKTAKDRLMARVSPQAAEKGLEAVSATFLSRIHEAFPQVQAVDLVWVTGNEALVRRLEAAAEAASELITSIKAGVWKDRGFDYKSCQLAGHCGSCADKKTCSSIRQMEAKVKLRHRREGASRATL</sequence>
<name>A0ABS9MSD2_9BURK</name>
<dbReference type="SUPFAM" id="SSF56821">
    <property type="entry name" value="Prismane protein-like"/>
    <property type="match status" value="1"/>
</dbReference>
<protein>
    <recommendedName>
        <fullName evidence="3">CO-methylating acetyl-CoA synthase</fullName>
    </recommendedName>
</protein>
<dbReference type="InterPro" id="IPR038571">
    <property type="entry name" value="CO_DH/Ac-CoA_synth_bsu_3_sf"/>
</dbReference>
<keyword evidence="2" id="KW-1185">Reference proteome</keyword>
<evidence type="ECO:0008006" key="3">
    <source>
        <dbReference type="Google" id="ProtNLM"/>
    </source>
</evidence>
<evidence type="ECO:0000313" key="2">
    <source>
        <dbReference type="Proteomes" id="UP001297600"/>
    </source>
</evidence>
<accession>A0ABS9MSD2</accession>